<evidence type="ECO:0000313" key="3">
    <source>
        <dbReference type="Proteomes" id="UP000466730"/>
    </source>
</evidence>
<dbReference type="RefSeq" id="WP_153747351.1">
    <property type="nucleotide sequence ID" value="NZ_BAAADI010000006.1"/>
</dbReference>
<proteinExistence type="predicted"/>
<reference evidence="2 3" key="1">
    <citation type="submission" date="2019-11" db="EMBL/GenBank/DDBJ databases">
        <title>Draft Whole-Genome sequence of the marine photosynthetic bacterium Rhodovulum strictum DSM 11289.</title>
        <authorList>
            <person name="Kyndt J.A."/>
            <person name="Meyer T.E."/>
        </authorList>
    </citation>
    <scope>NUCLEOTIDE SEQUENCE [LARGE SCALE GENOMIC DNA]</scope>
    <source>
        <strain evidence="2 3">DSM 11289</strain>
    </source>
</reference>
<evidence type="ECO:0000313" key="2">
    <source>
        <dbReference type="EMBL" id="MRH20034.1"/>
    </source>
</evidence>
<name>A0A844B6M5_9RHOB</name>
<dbReference type="Proteomes" id="UP000466730">
    <property type="component" value="Unassembled WGS sequence"/>
</dbReference>
<comment type="caution">
    <text evidence="2">The sequence shown here is derived from an EMBL/GenBank/DDBJ whole genome shotgun (WGS) entry which is preliminary data.</text>
</comment>
<accession>A0A844B6M5</accession>
<feature type="signal peptide" evidence="1">
    <location>
        <begin position="1"/>
        <end position="16"/>
    </location>
</feature>
<dbReference type="OrthoDB" id="7726894at2"/>
<dbReference type="AlphaFoldDB" id="A0A844B6M5"/>
<keyword evidence="1" id="KW-0732">Signal</keyword>
<dbReference type="EMBL" id="WJPO01000003">
    <property type="protein sequence ID" value="MRH20034.1"/>
    <property type="molecule type" value="Genomic_DNA"/>
</dbReference>
<evidence type="ECO:0000256" key="1">
    <source>
        <dbReference type="SAM" id="SignalP"/>
    </source>
</evidence>
<organism evidence="2 3">
    <name type="scientific">Rhodovulum strictum</name>
    <dbReference type="NCBI Taxonomy" id="58314"/>
    <lineage>
        <taxon>Bacteria</taxon>
        <taxon>Pseudomonadati</taxon>
        <taxon>Pseudomonadota</taxon>
        <taxon>Alphaproteobacteria</taxon>
        <taxon>Rhodobacterales</taxon>
        <taxon>Paracoccaceae</taxon>
        <taxon>Rhodovulum</taxon>
    </lineage>
</organism>
<feature type="chain" id="PRO_5032674574" evidence="1">
    <location>
        <begin position="17"/>
        <end position="61"/>
    </location>
</feature>
<sequence>MTVLTMLATLATPVPAALCPWPGQRVAGREIYCCTTPEGQQCCSPDLDEAGLPTGCTCRPQ</sequence>
<protein>
    <submittedName>
        <fullName evidence="2">Uncharacterized protein</fullName>
    </submittedName>
</protein>
<gene>
    <name evidence="2" type="ORF">GH815_03420</name>
</gene>
<keyword evidence="3" id="KW-1185">Reference proteome</keyword>